<feature type="coiled-coil region" evidence="3">
    <location>
        <begin position="122"/>
        <end position="170"/>
    </location>
</feature>
<feature type="coiled-coil region" evidence="3">
    <location>
        <begin position="310"/>
        <end position="340"/>
    </location>
</feature>
<dbReference type="Pfam" id="PF05701">
    <property type="entry name" value="WEMBL"/>
    <property type="match status" value="1"/>
</dbReference>
<evidence type="ECO:0008006" key="7">
    <source>
        <dbReference type="Google" id="ProtNLM"/>
    </source>
</evidence>
<feature type="compositionally biased region" description="Basic and acidic residues" evidence="4">
    <location>
        <begin position="413"/>
        <end position="422"/>
    </location>
</feature>
<organism evidence="5 6">
    <name type="scientific">Lupinus luteus</name>
    <name type="common">European yellow lupine</name>
    <dbReference type="NCBI Taxonomy" id="3873"/>
    <lineage>
        <taxon>Eukaryota</taxon>
        <taxon>Viridiplantae</taxon>
        <taxon>Streptophyta</taxon>
        <taxon>Embryophyta</taxon>
        <taxon>Tracheophyta</taxon>
        <taxon>Spermatophyta</taxon>
        <taxon>Magnoliopsida</taxon>
        <taxon>eudicotyledons</taxon>
        <taxon>Gunneridae</taxon>
        <taxon>Pentapetalae</taxon>
        <taxon>rosids</taxon>
        <taxon>fabids</taxon>
        <taxon>Fabales</taxon>
        <taxon>Fabaceae</taxon>
        <taxon>Papilionoideae</taxon>
        <taxon>50 kb inversion clade</taxon>
        <taxon>genistoids sensu lato</taxon>
        <taxon>core genistoids</taxon>
        <taxon>Genisteae</taxon>
        <taxon>Lupinus</taxon>
    </lineage>
</organism>
<dbReference type="PANTHER" id="PTHR32054:SF4">
    <property type="entry name" value="OS07G0677900 PROTEIN"/>
    <property type="match status" value="1"/>
</dbReference>
<name>A0AAV1W5J7_LUPLU</name>
<protein>
    <recommendedName>
        <fullName evidence="7">WEB family protein</fullName>
    </recommendedName>
</protein>
<feature type="coiled-coil region" evidence="3">
    <location>
        <begin position="39"/>
        <end position="66"/>
    </location>
</feature>
<evidence type="ECO:0000256" key="3">
    <source>
        <dbReference type="SAM" id="Coils"/>
    </source>
</evidence>
<sequence length="462" mass="52905">MGELHIEECDREKLEYEAIGLNKELILKEKETEDVLKELLFTKRLVEELKSKLQKEEAKVKSVSDHEENVNLVTHLNVVKPFREDFNSYHSSNPGLVLIELKRAKLILTKTMHDLADRRASVELLNKKLAKERIELEKTRERLALSCWKISSLEEELNQTKLRLHVAKCSEIQYAIDGPSDITREIQRKISKSEHFRKIGEASKSEISKTISEIEQTKMLIRTSDMWLDAAIKIKEASKASEAVALADVNALSDHDNEEVILSFEEYTALLCKARAAKEQSEKRVIDSMLELEEANLSKMYISKREEIAKEEVIRNKKALNEAVERVEAANRGKVEIEEALKKCRPEGHKSRLKNSSHNRRSSRSPELNGMNTENEESNPVSIGQIQKSQLLVPQETEAGMPKERNSGSLGHMPKENEEGKSCSKKRKPFGFGRVTHFFSKILKKHPTLKKYPTFNLGIDRL</sequence>
<evidence type="ECO:0000256" key="4">
    <source>
        <dbReference type="SAM" id="MobiDB-lite"/>
    </source>
</evidence>
<feature type="compositionally biased region" description="Polar residues" evidence="4">
    <location>
        <begin position="370"/>
        <end position="383"/>
    </location>
</feature>
<proteinExistence type="inferred from homology"/>
<feature type="region of interest" description="Disordered" evidence="4">
    <location>
        <begin position="397"/>
        <end position="428"/>
    </location>
</feature>
<dbReference type="GO" id="GO:0009903">
    <property type="term" value="P:chloroplast avoidance movement"/>
    <property type="evidence" value="ECO:0007669"/>
    <property type="project" value="TreeGrafter"/>
</dbReference>
<dbReference type="InterPro" id="IPR008545">
    <property type="entry name" value="Web"/>
</dbReference>
<evidence type="ECO:0000313" key="6">
    <source>
        <dbReference type="Proteomes" id="UP001497480"/>
    </source>
</evidence>
<dbReference type="Proteomes" id="UP001497480">
    <property type="component" value="Unassembled WGS sequence"/>
</dbReference>
<keyword evidence="6" id="KW-1185">Reference proteome</keyword>
<dbReference type="PANTHER" id="PTHR32054">
    <property type="entry name" value="HEAVY CHAIN, PUTATIVE, EXPRESSED-RELATED-RELATED"/>
    <property type="match status" value="1"/>
</dbReference>
<evidence type="ECO:0000313" key="5">
    <source>
        <dbReference type="EMBL" id="CAL0304396.1"/>
    </source>
</evidence>
<evidence type="ECO:0000256" key="1">
    <source>
        <dbReference type="ARBA" id="ARBA00005485"/>
    </source>
</evidence>
<dbReference type="AlphaFoldDB" id="A0AAV1W5J7"/>
<accession>A0AAV1W5J7</accession>
<dbReference type="EMBL" id="CAXHTB010000004">
    <property type="protein sequence ID" value="CAL0304396.1"/>
    <property type="molecule type" value="Genomic_DNA"/>
</dbReference>
<gene>
    <name evidence="5" type="ORF">LLUT_LOCUS5456</name>
</gene>
<feature type="region of interest" description="Disordered" evidence="4">
    <location>
        <begin position="346"/>
        <end position="383"/>
    </location>
</feature>
<dbReference type="GO" id="GO:0009904">
    <property type="term" value="P:chloroplast accumulation movement"/>
    <property type="evidence" value="ECO:0007669"/>
    <property type="project" value="TreeGrafter"/>
</dbReference>
<evidence type="ECO:0000256" key="2">
    <source>
        <dbReference type="ARBA" id="ARBA00023054"/>
    </source>
</evidence>
<comment type="caution">
    <text evidence="5">The sequence shown here is derived from an EMBL/GenBank/DDBJ whole genome shotgun (WGS) entry which is preliminary data.</text>
</comment>
<reference evidence="5 6" key="1">
    <citation type="submission" date="2024-03" db="EMBL/GenBank/DDBJ databases">
        <authorList>
            <person name="Martinez-Hernandez J."/>
        </authorList>
    </citation>
    <scope>NUCLEOTIDE SEQUENCE [LARGE SCALE GENOMIC DNA]</scope>
</reference>
<comment type="similarity">
    <text evidence="1">Belongs to the WEB family.</text>
</comment>
<keyword evidence="2 3" id="KW-0175">Coiled coil</keyword>
<feature type="compositionally biased region" description="Basic residues" evidence="4">
    <location>
        <begin position="351"/>
        <end position="363"/>
    </location>
</feature>
<dbReference type="GO" id="GO:0005829">
    <property type="term" value="C:cytosol"/>
    <property type="evidence" value="ECO:0007669"/>
    <property type="project" value="TreeGrafter"/>
</dbReference>